<dbReference type="InterPro" id="IPR023296">
    <property type="entry name" value="Glyco_hydro_beta-prop_sf"/>
</dbReference>
<dbReference type="Gene3D" id="2.115.10.20">
    <property type="entry name" value="Glycosyl hydrolase domain, family 43"/>
    <property type="match status" value="1"/>
</dbReference>
<dbReference type="SUPFAM" id="SSF75005">
    <property type="entry name" value="Arabinanase/levansucrase/invertase"/>
    <property type="match status" value="1"/>
</dbReference>
<comment type="caution">
    <text evidence="1">The sequence shown here is derived from an EMBL/GenBank/DDBJ whole genome shotgun (WGS) entry which is preliminary data.</text>
</comment>
<keyword evidence="2" id="KW-1185">Reference proteome</keyword>
<organism evidence="1 2">
    <name type="scientific">Flavivirga aquimarina</name>
    <dbReference type="NCBI Taxonomy" id="2027862"/>
    <lineage>
        <taxon>Bacteria</taxon>
        <taxon>Pseudomonadati</taxon>
        <taxon>Bacteroidota</taxon>
        <taxon>Flavobacteriia</taxon>
        <taxon>Flavobacteriales</taxon>
        <taxon>Flavobacteriaceae</taxon>
        <taxon>Flavivirga</taxon>
    </lineage>
</organism>
<dbReference type="RefSeq" id="WP_303276433.1">
    <property type="nucleotide sequence ID" value="NZ_JAUOEK010000050.1"/>
</dbReference>
<sequence length="523" mass="58766">MMYSERNKILSALILLVCIACTSKSGGDNDSIWKIKSQEEMIENILSSEDMEINEGLLFPKNESGKITTKIKHFTEKRAAQKLQIVQSPIWENWTETSELGTPNMADAPIFLRKSPGNYWIFSRNNSEPNTTFVAKDTTLNGFSVPLKTTPISNQFNASGGLEDGLGGYHAWQSHDMVNWVHHGSVSDAEGKWMTTAEQVGDKTYLYYDFPNDQDPHLIIDEDLTDGKMGKKMGIAFKDPSDGSDAAIIRDLEGNFHLILEDWSPLNASKRSWDSPLASHAISKDGINGFKLVEPAVDYRAKPTGKYDEYPHPHWYKEDPENFPGKEATEAIPQHRIKKGDIKAFAKYEIYEPEQPAYGDWAAIAIGGQYYLFGDYDPVGLHGRENMKTAWFTSSDINKPFTFCGAIGKGHPDPDIMFAEGQFYLISQTNDFISPGPWVETVTVRVGVDTDDDGEIDEWSKWQEVKENYDYVEGFSKQVAKIPAALDLADLPDGYGFQIELILDDTTDNESKPMIEAVELVFK</sequence>
<protein>
    <recommendedName>
        <fullName evidence="3">Glycosyl hydrolase family 43</fullName>
    </recommendedName>
</protein>
<proteinExistence type="predicted"/>
<name>A0ABT8W6L1_9FLAO</name>
<dbReference type="EMBL" id="JAUOEK010000050">
    <property type="protein sequence ID" value="MDO5968755.1"/>
    <property type="molecule type" value="Genomic_DNA"/>
</dbReference>
<gene>
    <name evidence="1" type="ORF">Q4Q35_02960</name>
</gene>
<evidence type="ECO:0000313" key="2">
    <source>
        <dbReference type="Proteomes" id="UP001176883"/>
    </source>
</evidence>
<accession>A0ABT8W6L1</accession>
<evidence type="ECO:0008006" key="3">
    <source>
        <dbReference type="Google" id="ProtNLM"/>
    </source>
</evidence>
<evidence type="ECO:0000313" key="1">
    <source>
        <dbReference type="EMBL" id="MDO5968755.1"/>
    </source>
</evidence>
<dbReference type="Proteomes" id="UP001176883">
    <property type="component" value="Unassembled WGS sequence"/>
</dbReference>
<reference evidence="1" key="1">
    <citation type="submission" date="2023-07" db="EMBL/GenBank/DDBJ databases">
        <title>Two novel species in the genus Flavivirga.</title>
        <authorList>
            <person name="Kwon K."/>
        </authorList>
    </citation>
    <scope>NUCLEOTIDE SEQUENCE</scope>
    <source>
        <strain evidence="1">KCTC 52353</strain>
    </source>
</reference>